<keyword evidence="2" id="KW-1185">Reference proteome</keyword>
<gene>
    <name evidence="1" type="ORF">EEJ42_37650</name>
</gene>
<comment type="caution">
    <text evidence="1">The sequence shown here is derived from an EMBL/GenBank/DDBJ whole genome shotgun (WGS) entry which is preliminary data.</text>
</comment>
<accession>A0A3M8TPK6</accession>
<dbReference type="AlphaFoldDB" id="A0A3M8TPK6"/>
<sequence>MGARPYSTGPQGLDDLLRTSSGNRLRLALQFLRRYAQQLRDELSMARTLRRSSAALTDAVEFVVLTVSPVLFGNLLMARAP</sequence>
<protein>
    <submittedName>
        <fullName evidence="1">Uncharacterized protein</fullName>
    </submittedName>
</protein>
<dbReference type="Proteomes" id="UP000275401">
    <property type="component" value="Unassembled WGS sequence"/>
</dbReference>
<dbReference type="EMBL" id="RIBZ01000739">
    <property type="protein sequence ID" value="RNF95439.1"/>
    <property type="molecule type" value="Genomic_DNA"/>
</dbReference>
<evidence type="ECO:0000313" key="2">
    <source>
        <dbReference type="Proteomes" id="UP000275401"/>
    </source>
</evidence>
<reference evidence="1 2" key="1">
    <citation type="submission" date="2018-11" db="EMBL/GenBank/DDBJ databases">
        <title>The Potential of Streptomyces as Biocontrol Agents against the Tomato grey mould, Botrytis cinerea (Gray mold) Frontiers in Microbiology.</title>
        <authorList>
            <person name="Li D."/>
        </authorList>
    </citation>
    <scope>NUCLEOTIDE SEQUENCE [LARGE SCALE GENOMIC DNA]</scope>
    <source>
        <strain evidence="1 2">NEAU-LD23</strain>
    </source>
</reference>
<organism evidence="1 2">
    <name type="scientific">Streptomyces botrytidirepellens</name>
    <dbReference type="NCBI Taxonomy" id="2486417"/>
    <lineage>
        <taxon>Bacteria</taxon>
        <taxon>Bacillati</taxon>
        <taxon>Actinomycetota</taxon>
        <taxon>Actinomycetes</taxon>
        <taxon>Kitasatosporales</taxon>
        <taxon>Streptomycetaceae</taxon>
        <taxon>Streptomyces</taxon>
    </lineage>
</organism>
<name>A0A3M8TPK6_9ACTN</name>
<proteinExistence type="predicted"/>
<evidence type="ECO:0000313" key="1">
    <source>
        <dbReference type="EMBL" id="RNF95439.1"/>
    </source>
</evidence>